<gene>
    <name evidence="9" type="ORF">CIMG_04608</name>
</gene>
<dbReference type="GO" id="GO:0016020">
    <property type="term" value="C:membrane"/>
    <property type="evidence" value="ECO:0007669"/>
    <property type="project" value="UniProtKB-SubCell"/>
</dbReference>
<evidence type="ECO:0000259" key="8">
    <source>
        <dbReference type="PROSITE" id="PS50850"/>
    </source>
</evidence>
<dbReference type="InterPro" id="IPR020846">
    <property type="entry name" value="MFS_dom"/>
</dbReference>
<dbReference type="OrthoDB" id="10262656at2759"/>
<keyword evidence="10" id="KW-1185">Reference proteome</keyword>
<evidence type="ECO:0000313" key="10">
    <source>
        <dbReference type="Proteomes" id="UP000001261"/>
    </source>
</evidence>
<feature type="transmembrane region" description="Helical" evidence="7">
    <location>
        <begin position="140"/>
        <end position="162"/>
    </location>
</feature>
<dbReference type="GO" id="GO:0022857">
    <property type="term" value="F:transmembrane transporter activity"/>
    <property type="evidence" value="ECO:0007669"/>
    <property type="project" value="InterPro"/>
</dbReference>
<feature type="transmembrane region" description="Helical" evidence="7">
    <location>
        <begin position="82"/>
        <end position="100"/>
    </location>
</feature>
<dbReference type="OMA" id="PWKELQP"/>
<feature type="transmembrane region" description="Helical" evidence="7">
    <location>
        <begin position="106"/>
        <end position="128"/>
    </location>
</feature>
<dbReference type="PANTHER" id="PTHR23504">
    <property type="entry name" value="MAJOR FACILITATOR SUPERFAMILY DOMAIN-CONTAINING PROTEIN 10"/>
    <property type="match status" value="1"/>
</dbReference>
<dbReference type="KEGG" id="cim:CIMG_04608"/>
<dbReference type="InterPro" id="IPR036259">
    <property type="entry name" value="MFS_trans_sf"/>
</dbReference>
<keyword evidence="4 7" id="KW-1133">Transmembrane helix</keyword>
<dbReference type="CDD" id="cd17330">
    <property type="entry name" value="MFS_SLC46_TetA_like"/>
    <property type="match status" value="1"/>
</dbReference>
<evidence type="ECO:0000256" key="7">
    <source>
        <dbReference type="SAM" id="Phobius"/>
    </source>
</evidence>
<keyword evidence="3 7" id="KW-0812">Transmembrane</keyword>
<feature type="transmembrane region" description="Helical" evidence="7">
    <location>
        <begin position="182"/>
        <end position="206"/>
    </location>
</feature>
<dbReference type="GeneID" id="4562739"/>
<sequence length="585" mass="63794">MKRGTPKLPVQQFVILSICRFAEPVIFTSVFPYLPEMIRSLGVPKKEVSKWVGFTSAIFSICQCLTAVSWGNLSDRIGRKPIILIGLFVTMTFSIIFGLSKSLPMAILARACIGLGNGNVGIIRTVVAELVPEKELQPRAFSLMPLVWTIGSIFGPAFGGALADPAKRHPEVFGHIEFFKKYPFALPNMAASVFFIIGIVTGFLFLRETLESRKYKRDYGLMLGDMLIGACCGRRTKPKTASPVDDERTPLLNGDRTSHCEIPHQKKSEGKPAKLTWAEILSPQSQLILLEYAALGLHSLAFDSVFPVFLNYPVEESGGHIGMKLPFKFARGFGIDSQAIGILYTLNGIIGMIVQFFIFPYTANRYGVLYCLKITSLGFPLVYALIPFTALFPTDATRQIAAFILLCAKLGCVVFAFPCCTILLTNSAPSVQVLGTLNGVATSVAAIGRAVGPAFIGAVFSIGVKMGYMIFPWWTLALIGLLSAVPVFWVIETDGFAGASLDDDDGSDDSENEQPYEEAPTSYISGGNEGLIVERVNSKATDAETLRIGENAANDSESDHDDTENTRIKDYSSIDDPRRGLRPNN</sequence>
<feature type="transmembrane region" description="Helical" evidence="7">
    <location>
        <begin position="12"/>
        <end position="31"/>
    </location>
</feature>
<evidence type="ECO:0000256" key="2">
    <source>
        <dbReference type="ARBA" id="ARBA00022448"/>
    </source>
</evidence>
<feature type="region of interest" description="Disordered" evidence="6">
    <location>
        <begin position="543"/>
        <end position="585"/>
    </location>
</feature>
<feature type="domain" description="Major facilitator superfamily (MFS) profile" evidence="8">
    <location>
        <begin position="12"/>
        <end position="495"/>
    </location>
</feature>
<feature type="transmembrane region" description="Helical" evidence="7">
    <location>
        <begin position="367"/>
        <end position="388"/>
    </location>
</feature>
<feature type="compositionally biased region" description="Acidic residues" evidence="6">
    <location>
        <begin position="501"/>
        <end position="516"/>
    </location>
</feature>
<feature type="transmembrane region" description="Helical" evidence="7">
    <location>
        <begin position="471"/>
        <end position="491"/>
    </location>
</feature>
<dbReference type="PROSITE" id="PS50850">
    <property type="entry name" value="MFS"/>
    <property type="match status" value="1"/>
</dbReference>
<evidence type="ECO:0000256" key="5">
    <source>
        <dbReference type="ARBA" id="ARBA00023136"/>
    </source>
</evidence>
<evidence type="ECO:0000256" key="6">
    <source>
        <dbReference type="SAM" id="MobiDB-lite"/>
    </source>
</evidence>
<feature type="region of interest" description="Disordered" evidence="6">
    <location>
        <begin position="237"/>
        <end position="265"/>
    </location>
</feature>
<keyword evidence="5 7" id="KW-0472">Membrane</keyword>
<reference evidence="10" key="1">
    <citation type="journal article" date="2009" name="Genome Res.">
        <title>Comparative genomic analyses of the human fungal pathogens Coccidioides and their relatives.</title>
        <authorList>
            <person name="Sharpton T.J."/>
            <person name="Stajich J.E."/>
            <person name="Rounsley S.D."/>
            <person name="Gardner M.J."/>
            <person name="Wortman J.R."/>
            <person name="Jordar V.S."/>
            <person name="Maiti R."/>
            <person name="Kodira C.D."/>
            <person name="Neafsey D.E."/>
            <person name="Zeng Q."/>
            <person name="Hung C.-Y."/>
            <person name="McMahan C."/>
            <person name="Muszewska A."/>
            <person name="Grynberg M."/>
            <person name="Mandel M.A."/>
            <person name="Kellner E.M."/>
            <person name="Barker B.M."/>
            <person name="Galgiani J.N."/>
            <person name="Orbach M.J."/>
            <person name="Kirkland T.N."/>
            <person name="Cole G.T."/>
            <person name="Henn M.R."/>
            <person name="Birren B.W."/>
            <person name="Taylor J.W."/>
        </authorList>
    </citation>
    <scope>NUCLEOTIDE SEQUENCE [LARGE SCALE GENOMIC DNA]</scope>
    <source>
        <strain evidence="10">RS</strain>
    </source>
</reference>
<keyword evidence="2" id="KW-0813">Transport</keyword>
<reference evidence="10" key="2">
    <citation type="journal article" date="2010" name="Genome Res.">
        <title>Population genomic sequencing of Coccidioides fungi reveals recent hybridization and transposon control.</title>
        <authorList>
            <person name="Neafsey D.E."/>
            <person name="Barker B.M."/>
            <person name="Sharpton T.J."/>
            <person name="Stajich J.E."/>
            <person name="Park D.J."/>
            <person name="Whiston E."/>
            <person name="Hung C.-Y."/>
            <person name="McMahan C."/>
            <person name="White J."/>
            <person name="Sykes S."/>
            <person name="Heiman D."/>
            <person name="Young S."/>
            <person name="Zeng Q."/>
            <person name="Abouelleil A."/>
            <person name="Aftuck L."/>
            <person name="Bessette D."/>
            <person name="Brown A."/>
            <person name="FitzGerald M."/>
            <person name="Lui A."/>
            <person name="Macdonald J.P."/>
            <person name="Priest M."/>
            <person name="Orbach M.J."/>
            <person name="Galgiani J.N."/>
            <person name="Kirkland T.N."/>
            <person name="Cole G.T."/>
            <person name="Birren B.W."/>
            <person name="Henn M.R."/>
            <person name="Taylor J.W."/>
            <person name="Rounsley S.D."/>
        </authorList>
    </citation>
    <scope>GENOME REANNOTATION</scope>
    <source>
        <strain evidence="10">RS</strain>
    </source>
</reference>
<dbReference type="VEuPathDB" id="FungiDB:CIMG_04608"/>
<dbReference type="FunCoup" id="A0A0E1RX65">
    <property type="interactions" value="57"/>
</dbReference>
<evidence type="ECO:0000256" key="1">
    <source>
        <dbReference type="ARBA" id="ARBA00004141"/>
    </source>
</evidence>
<evidence type="ECO:0000256" key="4">
    <source>
        <dbReference type="ARBA" id="ARBA00022989"/>
    </source>
</evidence>
<evidence type="ECO:0000313" key="9">
    <source>
        <dbReference type="EMBL" id="EAS33584.2"/>
    </source>
</evidence>
<feature type="transmembrane region" description="Helical" evidence="7">
    <location>
        <begin position="444"/>
        <end position="464"/>
    </location>
</feature>
<dbReference type="Gene3D" id="1.20.1250.20">
    <property type="entry name" value="MFS general substrate transporter like domains"/>
    <property type="match status" value="1"/>
</dbReference>
<organism evidence="9 10">
    <name type="scientific">Coccidioides immitis (strain RS)</name>
    <name type="common">Valley fever fungus</name>
    <dbReference type="NCBI Taxonomy" id="246410"/>
    <lineage>
        <taxon>Eukaryota</taxon>
        <taxon>Fungi</taxon>
        <taxon>Dikarya</taxon>
        <taxon>Ascomycota</taxon>
        <taxon>Pezizomycotina</taxon>
        <taxon>Eurotiomycetes</taxon>
        <taxon>Eurotiomycetidae</taxon>
        <taxon>Onygenales</taxon>
        <taxon>Onygenaceae</taxon>
        <taxon>Coccidioides</taxon>
    </lineage>
</organism>
<feature type="compositionally biased region" description="Basic and acidic residues" evidence="6">
    <location>
        <begin position="256"/>
        <end position="265"/>
    </location>
</feature>
<evidence type="ECO:0000256" key="3">
    <source>
        <dbReference type="ARBA" id="ARBA00022692"/>
    </source>
</evidence>
<dbReference type="AlphaFoldDB" id="A0A0E1RX65"/>
<dbReference type="InterPro" id="IPR011701">
    <property type="entry name" value="MFS"/>
</dbReference>
<dbReference type="PANTHER" id="PTHR23504:SF8">
    <property type="entry name" value="TRANSPORTER, PUTATIVE (AFU_ORTHOLOGUE AFUA_1G03730)-RELATED"/>
    <property type="match status" value="1"/>
</dbReference>
<feature type="region of interest" description="Disordered" evidence="6">
    <location>
        <begin position="500"/>
        <end position="526"/>
    </location>
</feature>
<name>A0A0E1RX65_COCIM</name>
<proteinExistence type="predicted"/>
<dbReference type="SUPFAM" id="SSF103473">
    <property type="entry name" value="MFS general substrate transporter"/>
    <property type="match status" value="1"/>
</dbReference>
<accession>A0A0E1RX65</accession>
<feature type="transmembrane region" description="Helical" evidence="7">
    <location>
        <begin position="51"/>
        <end position="70"/>
    </location>
</feature>
<dbReference type="RefSeq" id="XP_001245167.2">
    <property type="nucleotide sequence ID" value="XM_001245166.2"/>
</dbReference>
<dbReference type="Proteomes" id="UP000001261">
    <property type="component" value="Unassembled WGS sequence"/>
</dbReference>
<dbReference type="EMBL" id="GG704914">
    <property type="protein sequence ID" value="EAS33584.2"/>
    <property type="molecule type" value="Genomic_DNA"/>
</dbReference>
<feature type="compositionally biased region" description="Basic and acidic residues" evidence="6">
    <location>
        <begin position="563"/>
        <end position="579"/>
    </location>
</feature>
<protein>
    <submittedName>
        <fullName evidence="9">MFS transporter</fullName>
    </submittedName>
</protein>
<dbReference type="Pfam" id="PF07690">
    <property type="entry name" value="MFS_1"/>
    <property type="match status" value="1"/>
</dbReference>
<feature type="transmembrane region" description="Helical" evidence="7">
    <location>
        <begin position="400"/>
        <end position="424"/>
    </location>
</feature>
<comment type="subcellular location">
    <subcellularLocation>
        <location evidence="1">Membrane</location>
        <topology evidence="1">Multi-pass membrane protein</topology>
    </subcellularLocation>
</comment>
<dbReference type="InParanoid" id="A0A0E1RX65"/>
<feature type="transmembrane region" description="Helical" evidence="7">
    <location>
        <begin position="341"/>
        <end position="361"/>
    </location>
</feature>